<dbReference type="AlphaFoldDB" id="A0A172XXI5"/>
<protein>
    <submittedName>
        <fullName evidence="1">Uncharacterized protein</fullName>
    </submittedName>
</protein>
<dbReference type="RefSeq" id="WP_066756095.1">
    <property type="nucleotide sequence ID" value="NZ_CP015199.1"/>
</dbReference>
<gene>
    <name evidence="1" type="ORF">A0O34_14960</name>
</gene>
<accession>A0A172XXI5</accession>
<name>A0A172XXI5_9FLAO</name>
<dbReference type="KEGG" id="chh:A0O34_14960"/>
<dbReference type="STRING" id="1685010.A0O34_14960"/>
<reference evidence="1 2" key="1">
    <citation type="submission" date="2016-04" db="EMBL/GenBank/DDBJ databases">
        <title>Complete Genome Sequence of Chryseobacterium sp. IHBB 10212.</title>
        <authorList>
            <person name="Pal M."/>
            <person name="Swarnkar M.K."/>
            <person name="Kaushal K."/>
            <person name="Chhibber S."/>
            <person name="Singh A.K."/>
            <person name="Gulati A."/>
        </authorList>
    </citation>
    <scope>NUCLEOTIDE SEQUENCE [LARGE SCALE GENOMIC DNA]</scope>
    <source>
        <strain evidence="1 2">IHBB 10212</strain>
    </source>
</reference>
<dbReference type="Proteomes" id="UP000077824">
    <property type="component" value="Chromosome"/>
</dbReference>
<evidence type="ECO:0000313" key="2">
    <source>
        <dbReference type="Proteomes" id="UP000077824"/>
    </source>
</evidence>
<keyword evidence="2" id="KW-1185">Reference proteome</keyword>
<sequence>MEILKIQVPEGFQIDSFDKSTGEIKFAPKPKDIKERIKHFDDVLLYHGINSDVFKKECSFLTDDEIAYRQLRLIVSALNEDFPPDWQNNNQWKYFPWFDMDDSSSSGRFSFYGSDYQSSDSFCGSRLCFKSRELCDYAATTFIEIYRKFFTI</sequence>
<organism evidence="1 2">
    <name type="scientific">Chryseobacterium glaciei</name>
    <dbReference type="NCBI Taxonomy" id="1685010"/>
    <lineage>
        <taxon>Bacteria</taxon>
        <taxon>Pseudomonadati</taxon>
        <taxon>Bacteroidota</taxon>
        <taxon>Flavobacteriia</taxon>
        <taxon>Flavobacteriales</taxon>
        <taxon>Weeksellaceae</taxon>
        <taxon>Chryseobacterium group</taxon>
        <taxon>Chryseobacterium</taxon>
    </lineage>
</organism>
<evidence type="ECO:0000313" key="1">
    <source>
        <dbReference type="EMBL" id="ANF51723.1"/>
    </source>
</evidence>
<dbReference type="EMBL" id="CP015199">
    <property type="protein sequence ID" value="ANF51723.1"/>
    <property type="molecule type" value="Genomic_DNA"/>
</dbReference>
<dbReference type="OrthoDB" id="1038140at2"/>
<proteinExistence type="predicted"/>